<organism evidence="3 4">
    <name type="scientific">Paucibacter sediminis</name>
    <dbReference type="NCBI Taxonomy" id="3019553"/>
    <lineage>
        <taxon>Bacteria</taxon>
        <taxon>Pseudomonadati</taxon>
        <taxon>Pseudomonadota</taxon>
        <taxon>Betaproteobacteria</taxon>
        <taxon>Burkholderiales</taxon>
        <taxon>Sphaerotilaceae</taxon>
        <taxon>Roseateles</taxon>
    </lineage>
</organism>
<evidence type="ECO:0000256" key="1">
    <source>
        <dbReference type="SAM" id="SignalP"/>
    </source>
</evidence>
<dbReference type="Proteomes" id="UP001177769">
    <property type="component" value="Chromosome"/>
</dbReference>
<dbReference type="InterPro" id="IPR046524">
    <property type="entry name" value="DUF6701"/>
</dbReference>
<dbReference type="Pfam" id="PF20419">
    <property type="entry name" value="DUF6701"/>
    <property type="match status" value="1"/>
</dbReference>
<evidence type="ECO:0000313" key="3">
    <source>
        <dbReference type="EMBL" id="WIT10985.1"/>
    </source>
</evidence>
<accession>A0AA95SN87</accession>
<gene>
    <name evidence="3" type="ORF">PFX98_19045</name>
</gene>
<name>A0AA95SN87_9BURK</name>
<reference evidence="3" key="1">
    <citation type="submission" date="2023-01" db="EMBL/GenBank/DDBJ databases">
        <title>Whole genome sequence of Paucibacter sp. S2-9 isolated from pond sediment.</title>
        <authorList>
            <person name="Jung J.Y."/>
        </authorList>
    </citation>
    <scope>NUCLEOTIDE SEQUENCE</scope>
    <source>
        <strain evidence="3">S2-9</strain>
    </source>
</reference>
<evidence type="ECO:0000313" key="4">
    <source>
        <dbReference type="Proteomes" id="UP001177769"/>
    </source>
</evidence>
<dbReference type="EMBL" id="CP116346">
    <property type="protein sequence ID" value="WIT10985.1"/>
    <property type="molecule type" value="Genomic_DNA"/>
</dbReference>
<dbReference type="KEGG" id="pais:PFX98_19045"/>
<evidence type="ECO:0000259" key="2">
    <source>
        <dbReference type="Pfam" id="PF20419"/>
    </source>
</evidence>
<feature type="domain" description="DUF6701" evidence="2">
    <location>
        <begin position="288"/>
        <end position="891"/>
    </location>
</feature>
<dbReference type="RefSeq" id="WP_285232063.1">
    <property type="nucleotide sequence ID" value="NZ_CP116346.1"/>
</dbReference>
<feature type="signal peptide" evidence="1">
    <location>
        <begin position="1"/>
        <end position="30"/>
    </location>
</feature>
<protein>
    <recommendedName>
        <fullName evidence="2">DUF6701 domain-containing protein</fullName>
    </recommendedName>
</protein>
<sequence length="893" mass="89961">MMRRPLHPLRLLRLCLLLALQWLCSTGASACSMSLGAVTASPSNVTVGATVTVNLTIFYDHCQGGAMQVGDNAPAGFSYAGCASSIDWDCNNVYVSGGARYSVYVPGNNGNRVAVLSLRYIATSAGSRSITFTEYQTQTSRTVNITVNAAPPLAGFGIGGTGSASTCLPQTLTITARDGNGNTLSGYTGTVSLSTSTGRGNWSAGSGPAPAGTLSPGAANSGLASYSFAAADGGAVRLRLAHSLAQNLSVTVVDNTVPASSTVSATIQYRDNAFVWAEDLGNQIAGSNVAVAGRNHDLQVSLIKKDPGTGSCGIASDYSGTRNLKLWRSDTGNTGGPWTAPGIVAPALAAVPASRPAGNNLIGLNFSAGVASLVLSSSDIGKFALNLDDDSLGYAASTISGSSGDLTLRPFALVVSGIAMGAVANPANSSASGAVFGKAGADFSATVGAYRWSAGADANGDGVPDAGASLAQVSAGGLAPSFNTAVNLSPLAGSQTPASGVLGSLNNGTVSGFSGGSKTIGTLQYTEVGSFQLASAALVSNYLGSPGVNLDALVFNASGAPSAVVGRFTPAGFAVSAGALKLRSNLTCAPASTFNYLGENFEQALTLTARNALGATTLNYEGSFARLDLGSSAVWQLTGVAGSTRFLSSGVPLRLSLLSSGSWSQGVSSDLKLTVAALRASGGPDGPFEGADALRLGVAPVDQDGVGMAGLDLDTDSPADGVNDRSLIATVPLRFGRLRLQNAIGSQLRNLLMPMQAEYWNGSAFATNSADSCTGISAAQLNFGNYRKSLIPADAILTNSPVQLASGRARLILAAPGGGRAGSYDLSIKLGSSDAACLAPWSPNPAAGSSANLAFLQGGWCTAGGSYDKDPSARASFGLYGSSPNLIYQRENY</sequence>
<dbReference type="PROSITE" id="PS51257">
    <property type="entry name" value="PROKAR_LIPOPROTEIN"/>
    <property type="match status" value="1"/>
</dbReference>
<keyword evidence="4" id="KW-1185">Reference proteome</keyword>
<dbReference type="AlphaFoldDB" id="A0AA95SN87"/>
<proteinExistence type="predicted"/>
<feature type="chain" id="PRO_5041636128" description="DUF6701 domain-containing protein" evidence="1">
    <location>
        <begin position="31"/>
        <end position="893"/>
    </location>
</feature>
<keyword evidence="1" id="KW-0732">Signal</keyword>